<sequence length="199" mass="21660">MAYSAKIGPSILSSDLSCLGSECVRMMESGADYLHLDVMDGHFVPNITFGHPMVECLRKSVGQDPFFDMHMMVSRPEQWVKPMAAAGANQYTFHIETTTNPGNLIKEIRESGMKVGLAIKPATTVEELAPWANHIDMALVMTVEPGFGGQKFMDDMMPKAGANMIVSGSAVIGSDDPRSVIALLRTVVAEAIQKRSLDR</sequence>
<comment type="cofactor">
    <cofactor evidence="3">
        <name>Co(2+)</name>
        <dbReference type="ChEBI" id="CHEBI:48828"/>
    </cofactor>
</comment>
<dbReference type="STRING" id="61819.ENSACIP00000022727"/>
<feature type="binding site" evidence="19">
    <location>
        <begin position="146"/>
        <end position="149"/>
    </location>
    <ligand>
        <name>substrate</name>
    </ligand>
</feature>
<keyword evidence="11" id="KW-0408">Iron</keyword>
<dbReference type="SUPFAM" id="SSF51366">
    <property type="entry name" value="Ribulose-phoshate binding barrel"/>
    <property type="match status" value="1"/>
</dbReference>
<dbReference type="GO" id="GO:0005975">
    <property type="term" value="P:carbohydrate metabolic process"/>
    <property type="evidence" value="ECO:0007669"/>
    <property type="project" value="InterPro"/>
</dbReference>
<comment type="similarity">
    <text evidence="6">Belongs to the ribulose-phosphate 3-epimerase family.</text>
</comment>
<proteinExistence type="inferred from homology"/>
<comment type="cofactor">
    <cofactor evidence="2">
        <name>Mn(2+)</name>
        <dbReference type="ChEBI" id="CHEBI:29035"/>
    </cofactor>
</comment>
<comment type="cofactor">
    <cofactor evidence="4">
        <name>Zn(2+)</name>
        <dbReference type="ChEBI" id="CHEBI:29105"/>
    </cofactor>
</comment>
<dbReference type="OMA" id="CHLMIED"/>
<feature type="binding site" evidence="19">
    <location>
        <position position="70"/>
    </location>
    <ligand>
        <name>substrate</name>
    </ligand>
</feature>
<evidence type="ECO:0000256" key="2">
    <source>
        <dbReference type="ARBA" id="ARBA00001936"/>
    </source>
</evidence>
<dbReference type="Proteomes" id="UP000261340">
    <property type="component" value="Unplaced"/>
</dbReference>
<name>A0A3Q0SI73_AMPCI</name>
<comment type="cofactor">
    <cofactor evidence="5">
        <name>Fe(2+)</name>
        <dbReference type="ChEBI" id="CHEBI:29033"/>
    </cofactor>
</comment>
<dbReference type="HAMAP" id="MF_02227">
    <property type="entry name" value="RPE"/>
    <property type="match status" value="1"/>
</dbReference>
<dbReference type="Ensembl" id="ENSACIT00000023328.1">
    <property type="protein sequence ID" value="ENSACIP00000022727.1"/>
    <property type="gene ID" value="ENSACIG00000017691.1"/>
</dbReference>
<evidence type="ECO:0000256" key="13">
    <source>
        <dbReference type="ARBA" id="ARBA00023235"/>
    </source>
</evidence>
<evidence type="ECO:0000313" key="21">
    <source>
        <dbReference type="Proteomes" id="UP000261340"/>
    </source>
</evidence>
<keyword evidence="14" id="KW-0119">Carbohydrate metabolism</keyword>
<evidence type="ECO:0000256" key="7">
    <source>
        <dbReference type="ARBA" id="ARBA00011738"/>
    </source>
</evidence>
<evidence type="ECO:0000256" key="15">
    <source>
        <dbReference type="ARBA" id="ARBA00023285"/>
    </source>
</evidence>
<dbReference type="PROSITE" id="PS01085">
    <property type="entry name" value="RIBUL_P_3_EPIMER_1"/>
    <property type="match status" value="1"/>
</dbReference>
<feature type="binding site" evidence="18">
    <location>
        <position position="70"/>
    </location>
    <ligand>
        <name>a divalent metal cation</name>
        <dbReference type="ChEBI" id="CHEBI:60240"/>
    </ligand>
</feature>
<keyword evidence="21" id="KW-1185">Reference proteome</keyword>
<dbReference type="InterPro" id="IPR013785">
    <property type="entry name" value="Aldolase_TIM"/>
</dbReference>
<keyword evidence="12 18" id="KW-0464">Manganese</keyword>
<protein>
    <recommendedName>
        <fullName evidence="8">ribulose-phosphate 3-epimerase</fullName>
        <ecNumber evidence="8">5.1.3.1</ecNumber>
    </recommendedName>
</protein>
<keyword evidence="13" id="KW-0413">Isomerase</keyword>
<feature type="binding site" evidence="19">
    <location>
        <position position="10"/>
    </location>
    <ligand>
        <name>substrate</name>
    </ligand>
</feature>
<evidence type="ECO:0000256" key="18">
    <source>
        <dbReference type="PIRSR" id="PIRSR001461-2"/>
    </source>
</evidence>
<evidence type="ECO:0000256" key="17">
    <source>
        <dbReference type="PIRSR" id="PIRSR001461-1"/>
    </source>
</evidence>
<feature type="binding site" evidence="18">
    <location>
        <position position="35"/>
    </location>
    <ligand>
        <name>a divalent metal cation</name>
        <dbReference type="ChEBI" id="CHEBI:60240"/>
    </ligand>
</feature>
<dbReference type="InterPro" id="IPR026019">
    <property type="entry name" value="Ribul_P_3_epim"/>
</dbReference>
<dbReference type="Gene3D" id="3.20.20.70">
    <property type="entry name" value="Aldolase class I"/>
    <property type="match status" value="2"/>
</dbReference>
<evidence type="ECO:0000256" key="11">
    <source>
        <dbReference type="ARBA" id="ARBA00023004"/>
    </source>
</evidence>
<dbReference type="EC" id="5.1.3.1" evidence="8"/>
<evidence type="ECO:0000313" key="20">
    <source>
        <dbReference type="Ensembl" id="ENSACIP00000022727.1"/>
    </source>
</evidence>
<evidence type="ECO:0000256" key="1">
    <source>
        <dbReference type="ARBA" id="ARBA00001782"/>
    </source>
</evidence>
<evidence type="ECO:0000256" key="3">
    <source>
        <dbReference type="ARBA" id="ARBA00001941"/>
    </source>
</evidence>
<evidence type="ECO:0000256" key="9">
    <source>
        <dbReference type="ARBA" id="ARBA00022723"/>
    </source>
</evidence>
<evidence type="ECO:0000256" key="12">
    <source>
        <dbReference type="ARBA" id="ARBA00023211"/>
    </source>
</evidence>
<reference evidence="20" key="2">
    <citation type="submission" date="2025-09" db="UniProtKB">
        <authorList>
            <consortium name="Ensembl"/>
        </authorList>
    </citation>
    <scope>IDENTIFICATION</scope>
</reference>
<dbReference type="FunFam" id="3.20.20.70:FF:000191">
    <property type="entry name" value="ribulose-phosphate 3-epimerase isoform X2"/>
    <property type="match status" value="1"/>
</dbReference>
<dbReference type="InterPro" id="IPR011060">
    <property type="entry name" value="RibuloseP-bd_barrel"/>
</dbReference>
<evidence type="ECO:0000256" key="6">
    <source>
        <dbReference type="ARBA" id="ARBA00009541"/>
    </source>
</evidence>
<feature type="active site" description="Proton acceptor" evidence="17">
    <location>
        <position position="37"/>
    </location>
</feature>
<evidence type="ECO:0000256" key="16">
    <source>
        <dbReference type="ARBA" id="ARBA00057323"/>
    </source>
</evidence>
<evidence type="ECO:0000256" key="4">
    <source>
        <dbReference type="ARBA" id="ARBA00001947"/>
    </source>
</evidence>
<dbReference type="NCBIfam" id="NF004076">
    <property type="entry name" value="PRK05581.1-4"/>
    <property type="match status" value="1"/>
</dbReference>
<dbReference type="GO" id="GO:0060271">
    <property type="term" value="P:cilium assembly"/>
    <property type="evidence" value="ECO:0007669"/>
    <property type="project" value="Ensembl"/>
</dbReference>
<comment type="subunit">
    <text evidence="7">Homodimer.</text>
</comment>
<feature type="binding site" evidence="18">
    <location>
        <position position="37"/>
    </location>
    <ligand>
        <name>a divalent metal cation</name>
        <dbReference type="ChEBI" id="CHEBI:60240"/>
    </ligand>
</feature>
<dbReference type="InterPro" id="IPR000056">
    <property type="entry name" value="Ribul_P_3_epim-like"/>
</dbReference>
<evidence type="ECO:0000256" key="5">
    <source>
        <dbReference type="ARBA" id="ARBA00001954"/>
    </source>
</evidence>
<keyword evidence="10 18" id="KW-0862">Zinc</keyword>
<keyword evidence="15 18" id="KW-0170">Cobalt</keyword>
<dbReference type="GO" id="GO:0046872">
    <property type="term" value="F:metal ion binding"/>
    <property type="evidence" value="ECO:0007669"/>
    <property type="project" value="UniProtKB-KW"/>
</dbReference>
<comment type="cofactor">
    <cofactor evidence="18">
        <name>a divalent metal cation</name>
        <dbReference type="ChEBI" id="CHEBI:60240"/>
    </cofactor>
    <text evidence="18">Binds 1 divalent metal cation per subunit.</text>
</comment>
<accession>A0A3Q0SI73</accession>
<comment type="catalytic activity">
    <reaction evidence="1">
        <text>D-ribulose 5-phosphate = D-xylulose 5-phosphate</text>
        <dbReference type="Rhea" id="RHEA:13677"/>
        <dbReference type="ChEBI" id="CHEBI:57737"/>
        <dbReference type="ChEBI" id="CHEBI:58121"/>
        <dbReference type="EC" id="5.1.3.1"/>
    </reaction>
</comment>
<evidence type="ECO:0000256" key="14">
    <source>
        <dbReference type="ARBA" id="ARBA00023277"/>
    </source>
</evidence>
<reference evidence="20" key="1">
    <citation type="submission" date="2025-08" db="UniProtKB">
        <authorList>
            <consortium name="Ensembl"/>
        </authorList>
    </citation>
    <scope>IDENTIFICATION</scope>
</reference>
<comment type="function">
    <text evidence="16">Catalyzes the reversible epimerization of D-ribulose 5-phosphate to D-xylulose 5-phosphate.</text>
</comment>
<dbReference type="PIRSF" id="PIRSF001461">
    <property type="entry name" value="RPE"/>
    <property type="match status" value="1"/>
</dbReference>
<evidence type="ECO:0000256" key="8">
    <source>
        <dbReference type="ARBA" id="ARBA00013188"/>
    </source>
</evidence>
<dbReference type="GO" id="GO:0006098">
    <property type="term" value="P:pentose-phosphate shunt"/>
    <property type="evidence" value="ECO:0007669"/>
    <property type="project" value="InterPro"/>
</dbReference>
<organism evidence="20 21">
    <name type="scientific">Amphilophus citrinellus</name>
    <name type="common">Midas cichlid</name>
    <name type="synonym">Cichlasoma citrinellum</name>
    <dbReference type="NCBI Taxonomy" id="61819"/>
    <lineage>
        <taxon>Eukaryota</taxon>
        <taxon>Metazoa</taxon>
        <taxon>Chordata</taxon>
        <taxon>Craniata</taxon>
        <taxon>Vertebrata</taxon>
        <taxon>Euteleostomi</taxon>
        <taxon>Actinopterygii</taxon>
        <taxon>Neopterygii</taxon>
        <taxon>Teleostei</taxon>
        <taxon>Neoteleostei</taxon>
        <taxon>Acanthomorphata</taxon>
        <taxon>Ovalentaria</taxon>
        <taxon>Cichlomorphae</taxon>
        <taxon>Cichliformes</taxon>
        <taxon>Cichlidae</taxon>
        <taxon>New World cichlids</taxon>
        <taxon>Cichlasomatinae</taxon>
        <taxon>Heroini</taxon>
        <taxon>Amphilophus</taxon>
    </lineage>
</organism>
<dbReference type="GO" id="GO:0004750">
    <property type="term" value="F:D-ribulose-phosphate 3-epimerase activity"/>
    <property type="evidence" value="ECO:0007669"/>
    <property type="project" value="UniProtKB-EC"/>
</dbReference>
<evidence type="ECO:0000256" key="10">
    <source>
        <dbReference type="ARBA" id="ARBA00022833"/>
    </source>
</evidence>
<dbReference type="Pfam" id="PF00834">
    <property type="entry name" value="Ribul_P_3_epim"/>
    <property type="match status" value="1"/>
</dbReference>
<dbReference type="GeneTree" id="ENSGT00390000001447"/>
<dbReference type="CDD" id="cd00429">
    <property type="entry name" value="RPE"/>
    <property type="match status" value="1"/>
</dbReference>
<evidence type="ECO:0000256" key="19">
    <source>
        <dbReference type="PIRSR" id="PIRSR001461-3"/>
    </source>
</evidence>
<dbReference type="AlphaFoldDB" id="A0A3Q0SI73"/>
<keyword evidence="9 18" id="KW-0479">Metal-binding</keyword>
<dbReference type="PANTHER" id="PTHR11749">
    <property type="entry name" value="RIBULOSE-5-PHOSPHATE-3-EPIMERASE"/>
    <property type="match status" value="1"/>
</dbReference>